<protein>
    <recommendedName>
        <fullName evidence="3">histidine kinase</fullName>
        <ecNumber evidence="3">2.7.13.3</ecNumber>
    </recommendedName>
</protein>
<evidence type="ECO:0000256" key="9">
    <source>
        <dbReference type="ARBA" id="ARBA00023012"/>
    </source>
</evidence>
<dbReference type="InterPro" id="IPR050428">
    <property type="entry name" value="TCS_sensor_his_kinase"/>
</dbReference>
<sequence length="598" mass="66029">MADRLLEDDIADGMGEDGQRASGRVWSHPFTMIRRVFGHAVFSSLTRRILFFNIAATVVLVGGILYLNQFREGLIDARVESLLTQGEIIAGAISASASVDTNSITIDPEKLLELQAGQSITPVPNDEDLDFPIDPDRVAPVLRRLISPTRTRARLFDADANMLLDSRHLYSRGQVLRYDLPPVEQETTSWGDWFVGLFNRMLQQSNLPLYKEAPGGDGSIYPEVMNALTGVRGAVVRITDRGELIVSVAVPVQRFRAVLGVLLLSTQAGDIDKIVHAERLAIMRVFGVATLVNILLSLLLSSTIANPLRRLAAAAIRVRRGAKQREEIPDFAYRQDEIGNLSIALREMTTALYDRIDAIESFAADVSHELKNPLTSLRSAVETLPLAKTEESKQRLTEIIFHDVRRLDRLISDISDASRLDAELARSDAAPIDMQVLLRNMVDISRQIRSGRKPMEIELSIDTKSAGKASFIVNGHDLRLGQIVTNLIENARSFVPEQGGHILIRLYHSRGRINVQVDDNGPGIQAEDIDRIFERFYTDRPEGESFGQNSGLGLSISRQIAEAHGGTLRAENIIEPKTGEITGARFTLSLPPAGRADA</sequence>
<dbReference type="Gene3D" id="3.30.565.10">
    <property type="entry name" value="Histidine kinase-like ATPase, C-terminal domain"/>
    <property type="match status" value="1"/>
</dbReference>
<dbReference type="GO" id="GO:0000155">
    <property type="term" value="F:phosphorelay sensor kinase activity"/>
    <property type="evidence" value="ECO:0007669"/>
    <property type="project" value="InterPro"/>
</dbReference>
<dbReference type="InterPro" id="IPR003660">
    <property type="entry name" value="HAMP_dom"/>
</dbReference>
<dbReference type="InterPro" id="IPR003661">
    <property type="entry name" value="HisK_dim/P_dom"/>
</dbReference>
<evidence type="ECO:0000256" key="2">
    <source>
        <dbReference type="ARBA" id="ARBA00004370"/>
    </source>
</evidence>
<evidence type="ECO:0000259" key="13">
    <source>
        <dbReference type="PROSITE" id="PS50885"/>
    </source>
</evidence>
<dbReference type="PRINTS" id="PR00344">
    <property type="entry name" value="BCTRLSENSOR"/>
</dbReference>
<comment type="caution">
    <text evidence="14">The sequence shown here is derived from an EMBL/GenBank/DDBJ whole genome shotgun (WGS) entry which is preliminary data.</text>
</comment>
<accession>A0A922NYG0</accession>
<evidence type="ECO:0000256" key="6">
    <source>
        <dbReference type="ARBA" id="ARBA00022692"/>
    </source>
</evidence>
<feature type="domain" description="HAMP" evidence="13">
    <location>
        <begin position="302"/>
        <end position="357"/>
    </location>
</feature>
<dbReference type="PANTHER" id="PTHR45436">
    <property type="entry name" value="SENSOR HISTIDINE KINASE YKOH"/>
    <property type="match status" value="1"/>
</dbReference>
<feature type="domain" description="Histidine kinase" evidence="12">
    <location>
        <begin position="365"/>
        <end position="594"/>
    </location>
</feature>
<dbReference type="SMART" id="SM00304">
    <property type="entry name" value="HAMP"/>
    <property type="match status" value="1"/>
</dbReference>
<dbReference type="InterPro" id="IPR025908">
    <property type="entry name" value="Sensor_TM1"/>
</dbReference>
<keyword evidence="4" id="KW-0597">Phosphoprotein</keyword>
<dbReference type="SMART" id="SM00388">
    <property type="entry name" value="HisKA"/>
    <property type="match status" value="1"/>
</dbReference>
<evidence type="ECO:0000256" key="10">
    <source>
        <dbReference type="ARBA" id="ARBA00023136"/>
    </source>
</evidence>
<keyword evidence="8 11" id="KW-1133">Transmembrane helix</keyword>
<dbReference type="SUPFAM" id="SSF47384">
    <property type="entry name" value="Homodimeric domain of signal transducing histidine kinase"/>
    <property type="match status" value="1"/>
</dbReference>
<dbReference type="InterPro" id="IPR036890">
    <property type="entry name" value="HATPase_C_sf"/>
</dbReference>
<dbReference type="CDD" id="cd06225">
    <property type="entry name" value="HAMP"/>
    <property type="match status" value="1"/>
</dbReference>
<keyword evidence="15" id="KW-1185">Reference proteome</keyword>
<dbReference type="EMBL" id="JOKJ01000032">
    <property type="protein sequence ID" value="KEQ03567.1"/>
    <property type="molecule type" value="Genomic_DNA"/>
</dbReference>
<dbReference type="Gene3D" id="6.10.340.10">
    <property type="match status" value="1"/>
</dbReference>
<name>A0A922NYG0_9HYPH</name>
<dbReference type="InterPro" id="IPR036097">
    <property type="entry name" value="HisK_dim/P_sf"/>
</dbReference>
<evidence type="ECO:0000313" key="15">
    <source>
        <dbReference type="Proteomes" id="UP000052167"/>
    </source>
</evidence>
<dbReference type="Pfam" id="PF00512">
    <property type="entry name" value="HisKA"/>
    <property type="match status" value="1"/>
</dbReference>
<keyword evidence="5" id="KW-0808">Transferase</keyword>
<comment type="subcellular location">
    <subcellularLocation>
        <location evidence="2">Membrane</location>
    </subcellularLocation>
</comment>
<keyword evidence="10 11" id="KW-0472">Membrane</keyword>
<dbReference type="Pfam" id="PF00672">
    <property type="entry name" value="HAMP"/>
    <property type="match status" value="1"/>
</dbReference>
<keyword evidence="6 11" id="KW-0812">Transmembrane</keyword>
<dbReference type="InterPro" id="IPR025919">
    <property type="entry name" value="Stimulus_sens_dom"/>
</dbReference>
<comment type="catalytic activity">
    <reaction evidence="1">
        <text>ATP + protein L-histidine = ADP + protein N-phospho-L-histidine.</text>
        <dbReference type="EC" id="2.7.13.3"/>
    </reaction>
</comment>
<gene>
    <name evidence="14" type="ORF">GV68_16675</name>
</gene>
<evidence type="ECO:0000256" key="7">
    <source>
        <dbReference type="ARBA" id="ARBA00022777"/>
    </source>
</evidence>
<dbReference type="Gene3D" id="1.10.287.130">
    <property type="match status" value="1"/>
</dbReference>
<dbReference type="InterPro" id="IPR003594">
    <property type="entry name" value="HATPase_dom"/>
</dbReference>
<dbReference type="PROSITE" id="PS50109">
    <property type="entry name" value="HIS_KIN"/>
    <property type="match status" value="1"/>
</dbReference>
<dbReference type="Pfam" id="PF13756">
    <property type="entry name" value="Stimulus_sens_1"/>
    <property type="match status" value="1"/>
</dbReference>
<dbReference type="InterPro" id="IPR004358">
    <property type="entry name" value="Sig_transdc_His_kin-like_C"/>
</dbReference>
<dbReference type="Proteomes" id="UP000052167">
    <property type="component" value="Unassembled WGS sequence"/>
</dbReference>
<evidence type="ECO:0000259" key="12">
    <source>
        <dbReference type="PROSITE" id="PS50109"/>
    </source>
</evidence>
<evidence type="ECO:0000256" key="3">
    <source>
        <dbReference type="ARBA" id="ARBA00012438"/>
    </source>
</evidence>
<dbReference type="SUPFAM" id="SSF55874">
    <property type="entry name" value="ATPase domain of HSP90 chaperone/DNA topoisomerase II/histidine kinase"/>
    <property type="match status" value="1"/>
</dbReference>
<dbReference type="EC" id="2.7.13.3" evidence="3"/>
<dbReference type="PANTHER" id="PTHR45436:SF5">
    <property type="entry name" value="SENSOR HISTIDINE KINASE TRCS"/>
    <property type="match status" value="1"/>
</dbReference>
<proteinExistence type="predicted"/>
<organism evidence="14 15">
    <name type="scientific">Pseudorhizobium pelagicum</name>
    <dbReference type="NCBI Taxonomy" id="1509405"/>
    <lineage>
        <taxon>Bacteria</taxon>
        <taxon>Pseudomonadati</taxon>
        <taxon>Pseudomonadota</taxon>
        <taxon>Alphaproteobacteria</taxon>
        <taxon>Hyphomicrobiales</taxon>
        <taxon>Rhizobiaceae</taxon>
        <taxon>Rhizobium/Agrobacterium group</taxon>
        <taxon>Pseudorhizobium</taxon>
    </lineage>
</organism>
<dbReference type="Pfam" id="PF13755">
    <property type="entry name" value="Sensor_TM1"/>
    <property type="match status" value="1"/>
</dbReference>
<evidence type="ECO:0000256" key="1">
    <source>
        <dbReference type="ARBA" id="ARBA00000085"/>
    </source>
</evidence>
<dbReference type="GO" id="GO:0016020">
    <property type="term" value="C:membrane"/>
    <property type="evidence" value="ECO:0007669"/>
    <property type="project" value="UniProtKB-SubCell"/>
</dbReference>
<evidence type="ECO:0000256" key="5">
    <source>
        <dbReference type="ARBA" id="ARBA00022679"/>
    </source>
</evidence>
<evidence type="ECO:0000256" key="8">
    <source>
        <dbReference type="ARBA" id="ARBA00022989"/>
    </source>
</evidence>
<dbReference type="Pfam" id="PF02518">
    <property type="entry name" value="HATPase_c"/>
    <property type="match status" value="1"/>
</dbReference>
<dbReference type="PROSITE" id="PS50885">
    <property type="entry name" value="HAMP"/>
    <property type="match status" value="1"/>
</dbReference>
<evidence type="ECO:0000256" key="11">
    <source>
        <dbReference type="SAM" id="Phobius"/>
    </source>
</evidence>
<dbReference type="CDD" id="cd00082">
    <property type="entry name" value="HisKA"/>
    <property type="match status" value="1"/>
</dbReference>
<keyword evidence="9" id="KW-0902">Two-component regulatory system</keyword>
<dbReference type="InterPro" id="IPR005467">
    <property type="entry name" value="His_kinase_dom"/>
</dbReference>
<dbReference type="SMART" id="SM00387">
    <property type="entry name" value="HATPase_c"/>
    <property type="match status" value="1"/>
</dbReference>
<keyword evidence="7 14" id="KW-0418">Kinase</keyword>
<evidence type="ECO:0000313" key="14">
    <source>
        <dbReference type="EMBL" id="KEQ03567.1"/>
    </source>
</evidence>
<evidence type="ECO:0000256" key="4">
    <source>
        <dbReference type="ARBA" id="ARBA00022553"/>
    </source>
</evidence>
<feature type="transmembrane region" description="Helical" evidence="11">
    <location>
        <begin position="49"/>
        <end position="68"/>
    </location>
</feature>
<dbReference type="AlphaFoldDB" id="A0A922NYG0"/>
<reference evidence="14 15" key="1">
    <citation type="submission" date="2014-06" db="EMBL/GenBank/DDBJ databases">
        <title>Rhizobium pelagicum/R2-400B4.</title>
        <authorList>
            <person name="Kimes N.E."/>
            <person name="Lopez-Perez M."/>
        </authorList>
    </citation>
    <scope>NUCLEOTIDE SEQUENCE [LARGE SCALE GENOMIC DNA]</scope>
    <source>
        <strain evidence="14 15">R2-400B4</strain>
    </source>
</reference>